<gene>
    <name evidence="2" type="primary">Nat10</name>
    <name evidence="2" type="ORF">TNCT_329561</name>
</gene>
<feature type="domain" description="Possible tRNA binding" evidence="1">
    <location>
        <begin position="12"/>
        <end position="122"/>
    </location>
</feature>
<dbReference type="PANTHER" id="PTHR10925:SF5">
    <property type="entry name" value="RNA CYTIDINE ACETYLTRANSFERASE"/>
    <property type="match status" value="1"/>
</dbReference>
<dbReference type="GO" id="GO:0030686">
    <property type="term" value="C:90S preribosome"/>
    <property type="evidence" value="ECO:0007669"/>
    <property type="project" value="TreeGrafter"/>
</dbReference>
<dbReference type="PANTHER" id="PTHR10925">
    <property type="entry name" value="N-ACETYLTRANSFERASE 10"/>
    <property type="match status" value="1"/>
</dbReference>
<dbReference type="InterPro" id="IPR027992">
    <property type="entry name" value="tRNA_bind_dom"/>
</dbReference>
<proteinExistence type="predicted"/>
<dbReference type="GO" id="GO:1990883">
    <property type="term" value="F:18S rRNA cytidine N-acetyltransferase activity"/>
    <property type="evidence" value="ECO:0007669"/>
    <property type="project" value="TreeGrafter"/>
</dbReference>
<name>A0A8X6H7D2_TRICU</name>
<organism evidence="2 3">
    <name type="scientific">Trichonephila clavata</name>
    <name type="common">Joro spider</name>
    <name type="synonym">Nephila clavata</name>
    <dbReference type="NCBI Taxonomy" id="2740835"/>
    <lineage>
        <taxon>Eukaryota</taxon>
        <taxon>Metazoa</taxon>
        <taxon>Ecdysozoa</taxon>
        <taxon>Arthropoda</taxon>
        <taxon>Chelicerata</taxon>
        <taxon>Arachnida</taxon>
        <taxon>Araneae</taxon>
        <taxon>Araneomorphae</taxon>
        <taxon>Entelegynae</taxon>
        <taxon>Araneoidea</taxon>
        <taxon>Nephilidae</taxon>
        <taxon>Trichonephila</taxon>
    </lineage>
</organism>
<protein>
    <submittedName>
        <fullName evidence="2">RNA cytidine acetyltransferase</fullName>
    </submittedName>
</protein>
<dbReference type="EMBL" id="BMAO01032284">
    <property type="protein sequence ID" value="GFQ81189.1"/>
    <property type="molecule type" value="Genomic_DNA"/>
</dbReference>
<dbReference type="GO" id="GO:0000049">
    <property type="term" value="F:tRNA binding"/>
    <property type="evidence" value="ECO:0007669"/>
    <property type="project" value="TreeGrafter"/>
</dbReference>
<sequence length="164" mass="18806">MPGQKQNRKKSHAILLSFGFQYKIAEDVAKDLGLPNMQIHGLLNRTIKKLTSRLYAVIEKSVESTIEKREIVMEPLAQDLNEELEEAAKKIQKKQKQDALKLKDLDVSQYAVKGSEEDWEKALFSGRKALVSIKSIKKIANSAEEAKLLQESYKKPKQQKKRKR</sequence>
<evidence type="ECO:0000313" key="3">
    <source>
        <dbReference type="Proteomes" id="UP000887116"/>
    </source>
</evidence>
<dbReference type="Proteomes" id="UP000887116">
    <property type="component" value="Unassembled WGS sequence"/>
</dbReference>
<dbReference type="Pfam" id="PF13725">
    <property type="entry name" value="tRNA_bind_2"/>
    <property type="match status" value="1"/>
</dbReference>
<dbReference type="GO" id="GO:0005730">
    <property type="term" value="C:nucleolus"/>
    <property type="evidence" value="ECO:0007669"/>
    <property type="project" value="TreeGrafter"/>
</dbReference>
<keyword evidence="3" id="KW-1185">Reference proteome</keyword>
<dbReference type="InterPro" id="IPR032672">
    <property type="entry name" value="TmcA/NAT10/Kre33"/>
</dbReference>
<evidence type="ECO:0000313" key="2">
    <source>
        <dbReference type="EMBL" id="GFQ81189.1"/>
    </source>
</evidence>
<evidence type="ECO:0000259" key="1">
    <source>
        <dbReference type="Pfam" id="PF13725"/>
    </source>
</evidence>
<comment type="caution">
    <text evidence="2">The sequence shown here is derived from an EMBL/GenBank/DDBJ whole genome shotgun (WGS) entry which is preliminary data.</text>
</comment>
<dbReference type="GO" id="GO:1904812">
    <property type="term" value="P:rRNA acetylation involved in maturation of SSU-rRNA"/>
    <property type="evidence" value="ECO:0007669"/>
    <property type="project" value="TreeGrafter"/>
</dbReference>
<dbReference type="AlphaFoldDB" id="A0A8X6H7D2"/>
<reference evidence="2" key="1">
    <citation type="submission" date="2020-07" db="EMBL/GenBank/DDBJ databases">
        <title>Multicomponent nature underlies the extraordinary mechanical properties of spider dragline silk.</title>
        <authorList>
            <person name="Kono N."/>
            <person name="Nakamura H."/>
            <person name="Mori M."/>
            <person name="Yoshida Y."/>
            <person name="Ohtoshi R."/>
            <person name="Malay A.D."/>
            <person name="Moran D.A.P."/>
            <person name="Tomita M."/>
            <person name="Numata K."/>
            <person name="Arakawa K."/>
        </authorList>
    </citation>
    <scope>NUCLEOTIDE SEQUENCE</scope>
</reference>
<accession>A0A8X6H7D2</accession>
<dbReference type="OrthoDB" id="10067491at2759"/>